<name>A0A128FGP2_9GAMM</name>
<evidence type="ECO:0000256" key="1">
    <source>
        <dbReference type="ARBA" id="ARBA00022679"/>
    </source>
</evidence>
<sequence length="299" mass="34422">MNRASTLNQPLIFVGPPRSGVTLISDIVMHHDEICWLDDSFEKHPKSDFQHRLFKRKCAFRNKALQDNSFLGSLAREFSPAPSEVMNFWDDYTREEVDFYRGFARGKHATPVEISSIREILSRRIELSGRSRLALRFTGPSRLCYLNSLFPDAKFVHICRDPASTVHSMISTEEWEYQGKNLLWWRGAYSLQELAQYDRLRGHAVAGTAFQLNKLIQTTMAEATELDLNMLSVNYEDFVATPERIVDKILDFAELPTNEMIDAALKQREIRCSNKVLKMPATDVNTVYTWCPGTYNQTP</sequence>
<dbReference type="Proteomes" id="UP000073601">
    <property type="component" value="Unassembled WGS sequence"/>
</dbReference>
<dbReference type="PANTHER" id="PTHR12788:SF10">
    <property type="entry name" value="PROTEIN-TYROSINE SULFOTRANSFERASE"/>
    <property type="match status" value="1"/>
</dbReference>
<dbReference type="GO" id="GO:0008476">
    <property type="term" value="F:protein-tyrosine sulfotransferase activity"/>
    <property type="evidence" value="ECO:0007669"/>
    <property type="project" value="InterPro"/>
</dbReference>
<gene>
    <name evidence="2" type="ORF">GMA8713_03532</name>
</gene>
<dbReference type="InterPro" id="IPR027417">
    <property type="entry name" value="P-loop_NTPase"/>
</dbReference>
<evidence type="ECO:0000313" key="2">
    <source>
        <dbReference type="EMBL" id="CZF85436.1"/>
    </source>
</evidence>
<keyword evidence="3" id="KW-1185">Reference proteome</keyword>
<dbReference type="RefSeq" id="WP_062712696.1">
    <property type="nucleotide sequence ID" value="NZ_CAWRCI010000037.1"/>
</dbReference>
<dbReference type="Pfam" id="PF13469">
    <property type="entry name" value="Sulfotransfer_3"/>
    <property type="match status" value="1"/>
</dbReference>
<dbReference type="OrthoDB" id="9815894at2"/>
<dbReference type="AlphaFoldDB" id="A0A128FGP2"/>
<dbReference type="Gene3D" id="3.40.50.300">
    <property type="entry name" value="P-loop containing nucleotide triphosphate hydrolases"/>
    <property type="match status" value="1"/>
</dbReference>
<evidence type="ECO:0000313" key="3">
    <source>
        <dbReference type="Proteomes" id="UP000073601"/>
    </source>
</evidence>
<accession>A0A128FGP2</accession>
<protein>
    <submittedName>
        <fullName evidence="2">Sulfotransferase domain protein</fullName>
    </submittedName>
</protein>
<organism evidence="2 3">
    <name type="scientific">Grimontia marina</name>
    <dbReference type="NCBI Taxonomy" id="646534"/>
    <lineage>
        <taxon>Bacteria</taxon>
        <taxon>Pseudomonadati</taxon>
        <taxon>Pseudomonadota</taxon>
        <taxon>Gammaproteobacteria</taxon>
        <taxon>Vibrionales</taxon>
        <taxon>Vibrionaceae</taxon>
        <taxon>Grimontia</taxon>
    </lineage>
</organism>
<keyword evidence="1 2" id="KW-0808">Transferase</keyword>
<dbReference type="PANTHER" id="PTHR12788">
    <property type="entry name" value="PROTEIN-TYROSINE SULFOTRANSFERASE 2"/>
    <property type="match status" value="1"/>
</dbReference>
<proteinExistence type="predicted"/>
<dbReference type="EMBL" id="FIZY01000037">
    <property type="protein sequence ID" value="CZF85436.1"/>
    <property type="molecule type" value="Genomic_DNA"/>
</dbReference>
<reference evidence="3" key="1">
    <citation type="submission" date="2016-02" db="EMBL/GenBank/DDBJ databases">
        <authorList>
            <person name="Rodrigo-Torres Lidia"/>
            <person name="Arahal R.David."/>
        </authorList>
    </citation>
    <scope>NUCLEOTIDE SEQUENCE [LARGE SCALE GENOMIC DNA]</scope>
    <source>
        <strain evidence="3">CECT 8713</strain>
    </source>
</reference>
<dbReference type="InterPro" id="IPR026634">
    <property type="entry name" value="TPST-like"/>
</dbReference>
<dbReference type="SUPFAM" id="SSF52540">
    <property type="entry name" value="P-loop containing nucleoside triphosphate hydrolases"/>
    <property type="match status" value="1"/>
</dbReference>